<dbReference type="EMBL" id="KK088444">
    <property type="protein sequence ID" value="EYE91456.1"/>
    <property type="molecule type" value="Genomic_DNA"/>
</dbReference>
<evidence type="ECO:0000313" key="2">
    <source>
        <dbReference type="EMBL" id="EYE94525.1"/>
    </source>
</evidence>
<organism evidence="2 3">
    <name type="scientific">Aspergillus ruber (strain CBS 135680)</name>
    <dbReference type="NCBI Taxonomy" id="1388766"/>
    <lineage>
        <taxon>Eukaryota</taxon>
        <taxon>Fungi</taxon>
        <taxon>Dikarya</taxon>
        <taxon>Ascomycota</taxon>
        <taxon>Pezizomycotina</taxon>
        <taxon>Eurotiomycetes</taxon>
        <taxon>Eurotiomycetidae</taxon>
        <taxon>Eurotiales</taxon>
        <taxon>Aspergillaceae</taxon>
        <taxon>Aspergillus</taxon>
        <taxon>Aspergillus subgen. Aspergillus</taxon>
    </lineage>
</organism>
<gene>
    <name evidence="2" type="ORF">EURHEDRAFT_403476</name>
    <name evidence="1" type="ORF">EURHEDRAFT_546510</name>
</gene>
<dbReference type="OrthoDB" id="5400577at2759"/>
<evidence type="ECO:0000313" key="3">
    <source>
        <dbReference type="Proteomes" id="UP000019804"/>
    </source>
</evidence>
<keyword evidence="3" id="KW-1185">Reference proteome</keyword>
<dbReference type="AlphaFoldDB" id="A0A017SE66"/>
<name>A0A017SE66_ASPRC</name>
<proteinExistence type="predicted"/>
<evidence type="ECO:0000313" key="1">
    <source>
        <dbReference type="EMBL" id="EYE91456.1"/>
    </source>
</evidence>
<dbReference type="Proteomes" id="UP000019804">
    <property type="component" value="Unassembled WGS sequence"/>
</dbReference>
<dbReference type="HOGENOM" id="CLU_2072655_0_0_1"/>
<sequence>MRKQQQKYVTHYLKFVTEEGCKPAGYQIKPGCPAPDIVIIKDFLRSYVCTALYRRARHSTATHTWCEKPQSKHWHHQSDSQWSTLSLGAVPVRFWDRSGSTELAQSSLEHNRLSCELG</sequence>
<accession>A0A017SE66</accession>
<dbReference type="RefSeq" id="XP_040638213.1">
    <property type="nucleotide sequence ID" value="XM_040780217.1"/>
</dbReference>
<reference evidence="3" key="2">
    <citation type="journal article" date="2014" name="Nat. Commun.">
        <title>Genomic adaptations of the halophilic Dead Sea filamentous fungus Eurotium rubrum.</title>
        <authorList>
            <person name="Kis-Papo T."/>
            <person name="Weig A.R."/>
            <person name="Riley R."/>
            <person name="Persoh D."/>
            <person name="Salamov A."/>
            <person name="Sun H."/>
            <person name="Lipzen A."/>
            <person name="Wasser S.P."/>
            <person name="Rambold G."/>
            <person name="Grigoriev I.V."/>
            <person name="Nevo E."/>
        </authorList>
    </citation>
    <scope>NUCLEOTIDE SEQUENCE [LARGE SCALE GENOMIC DNA]</scope>
    <source>
        <strain evidence="3">CBS 135680</strain>
    </source>
</reference>
<dbReference type="EMBL" id="KK088426">
    <property type="protein sequence ID" value="EYE94525.1"/>
    <property type="molecule type" value="Genomic_DNA"/>
</dbReference>
<protein>
    <submittedName>
        <fullName evidence="2">Uncharacterized protein</fullName>
    </submittedName>
</protein>
<reference evidence="2" key="1">
    <citation type="submission" date="2013-06" db="EMBL/GenBank/DDBJ databases">
        <title>Genome sequencing and long-term transcriptional adaptation of the halophilic Dead Sea filamentous fungus Eurotium rubrum.</title>
        <authorList>
            <consortium name="DOE Joint Genome Institute"/>
            <person name="Kis-Papo T."/>
            <person name="Nevo E."/>
            <person name="Wasser S.P."/>
            <person name="Weig A."/>
            <person name="Persoh D."/>
            <person name="Rambold G."/>
            <person name="Riley R."/>
            <person name="Sun H."/>
            <person name="Lipzen A."/>
            <person name="Salamov A."/>
            <person name="Grigoriev I.V."/>
            <person name="Barash D."/>
        </authorList>
    </citation>
    <scope>NUCLEOTIDE SEQUENCE</scope>
    <source>
        <strain evidence="2">CBS 135680</strain>
    </source>
</reference>
<dbReference type="GeneID" id="63695341"/>